<protein>
    <submittedName>
        <fullName evidence="1">Uncharacterized protein</fullName>
    </submittedName>
</protein>
<evidence type="ECO:0000313" key="1">
    <source>
        <dbReference type="EMBL" id="KAI8423342.1"/>
    </source>
</evidence>
<organism evidence="1 2">
    <name type="scientific">Choristoneura fumiferana</name>
    <name type="common">Spruce budworm moth</name>
    <name type="synonym">Archips fumiferana</name>
    <dbReference type="NCBI Taxonomy" id="7141"/>
    <lineage>
        <taxon>Eukaryota</taxon>
        <taxon>Metazoa</taxon>
        <taxon>Ecdysozoa</taxon>
        <taxon>Arthropoda</taxon>
        <taxon>Hexapoda</taxon>
        <taxon>Insecta</taxon>
        <taxon>Pterygota</taxon>
        <taxon>Neoptera</taxon>
        <taxon>Endopterygota</taxon>
        <taxon>Lepidoptera</taxon>
        <taxon>Glossata</taxon>
        <taxon>Ditrysia</taxon>
        <taxon>Tortricoidea</taxon>
        <taxon>Tortricidae</taxon>
        <taxon>Tortricinae</taxon>
        <taxon>Choristoneura</taxon>
    </lineage>
</organism>
<name>A0ACC0JGW7_CHOFU</name>
<keyword evidence="2" id="KW-1185">Reference proteome</keyword>
<dbReference type="Proteomes" id="UP001064048">
    <property type="component" value="Chromosome 25"/>
</dbReference>
<proteinExistence type="predicted"/>
<reference evidence="1 2" key="1">
    <citation type="journal article" date="2022" name="Genome Biol. Evol.">
        <title>The Spruce Budworm Genome: Reconstructing the Evolutionary History of Antifreeze Proteins.</title>
        <authorList>
            <person name="Beliveau C."/>
            <person name="Gagne P."/>
            <person name="Picq S."/>
            <person name="Vernygora O."/>
            <person name="Keeling C.I."/>
            <person name="Pinkney K."/>
            <person name="Doucet D."/>
            <person name="Wen F."/>
            <person name="Johnston J.S."/>
            <person name="Maaroufi H."/>
            <person name="Boyle B."/>
            <person name="Laroche J."/>
            <person name="Dewar K."/>
            <person name="Juretic N."/>
            <person name="Blackburn G."/>
            <person name="Nisole A."/>
            <person name="Brunet B."/>
            <person name="Brandao M."/>
            <person name="Lumley L."/>
            <person name="Duan J."/>
            <person name="Quan G."/>
            <person name="Lucarotti C.J."/>
            <person name="Roe A.D."/>
            <person name="Sperling F.A.H."/>
            <person name="Levesque R.C."/>
            <person name="Cusson M."/>
        </authorList>
    </citation>
    <scope>NUCLEOTIDE SEQUENCE [LARGE SCALE GENOMIC DNA]</scope>
    <source>
        <strain evidence="1">Glfc:IPQL:Cfum</strain>
    </source>
</reference>
<gene>
    <name evidence="1" type="ORF">MSG28_014356</name>
</gene>
<evidence type="ECO:0000313" key="2">
    <source>
        <dbReference type="Proteomes" id="UP001064048"/>
    </source>
</evidence>
<dbReference type="EMBL" id="CM046125">
    <property type="protein sequence ID" value="KAI8423342.1"/>
    <property type="molecule type" value="Genomic_DNA"/>
</dbReference>
<sequence length="99" mass="10968">MTVNYTDKQLTLSAFEGEFISQVVNAWMTCKKVYFSLKQFIKYVSEMTIVRDCVPTCSEKEFWGARTFCCSRDACNTGAAPAPLAAAICAAALVLYATR</sequence>
<comment type="caution">
    <text evidence="1">The sequence shown here is derived from an EMBL/GenBank/DDBJ whole genome shotgun (WGS) entry which is preliminary data.</text>
</comment>
<accession>A0ACC0JGW7</accession>